<accession>A0A2T0X6I5</accession>
<dbReference type="GO" id="GO:0006020">
    <property type="term" value="P:inositol metabolic process"/>
    <property type="evidence" value="ECO:0007669"/>
    <property type="project" value="TreeGrafter"/>
</dbReference>
<feature type="binding site" evidence="4">
    <location>
        <position position="101"/>
    </location>
    <ligand>
        <name>Mg(2+)</name>
        <dbReference type="ChEBI" id="CHEBI:18420"/>
        <label>1</label>
        <note>catalytic</note>
    </ligand>
</feature>
<evidence type="ECO:0000256" key="4">
    <source>
        <dbReference type="PIRSR" id="PIRSR600760-2"/>
    </source>
</evidence>
<organism evidence="5 6">
    <name type="scientific">Hasllibacter halocynthiae</name>
    <dbReference type="NCBI Taxonomy" id="595589"/>
    <lineage>
        <taxon>Bacteria</taxon>
        <taxon>Pseudomonadati</taxon>
        <taxon>Pseudomonadota</taxon>
        <taxon>Alphaproteobacteria</taxon>
        <taxon>Rhodobacterales</taxon>
        <taxon>Roseobacteraceae</taxon>
        <taxon>Hasllibacter</taxon>
    </lineage>
</organism>
<keyword evidence="3 4" id="KW-0460">Magnesium</keyword>
<feature type="binding site" evidence="4">
    <location>
        <position position="102"/>
    </location>
    <ligand>
        <name>Mg(2+)</name>
        <dbReference type="ChEBI" id="CHEBI:18420"/>
        <label>1</label>
        <note>catalytic</note>
    </ligand>
</feature>
<dbReference type="InterPro" id="IPR000760">
    <property type="entry name" value="Inositol_monophosphatase-like"/>
</dbReference>
<dbReference type="SUPFAM" id="SSF56655">
    <property type="entry name" value="Carbohydrate phosphatase"/>
    <property type="match status" value="1"/>
</dbReference>
<dbReference type="PROSITE" id="PS00630">
    <property type="entry name" value="IMP_2"/>
    <property type="match status" value="1"/>
</dbReference>
<feature type="binding site" evidence="4">
    <location>
        <position position="99"/>
    </location>
    <ligand>
        <name>Mg(2+)</name>
        <dbReference type="ChEBI" id="CHEBI:18420"/>
        <label>1</label>
        <note>catalytic</note>
    </ligand>
</feature>
<dbReference type="GO" id="GO:0008934">
    <property type="term" value="F:inositol monophosphate 1-phosphatase activity"/>
    <property type="evidence" value="ECO:0007669"/>
    <property type="project" value="TreeGrafter"/>
</dbReference>
<name>A0A2T0X6I5_9RHOB</name>
<comment type="cofactor">
    <cofactor evidence="4">
        <name>Mg(2+)</name>
        <dbReference type="ChEBI" id="CHEBI:18420"/>
    </cofactor>
</comment>
<dbReference type="Pfam" id="PF00459">
    <property type="entry name" value="Inositol_P"/>
    <property type="match status" value="1"/>
</dbReference>
<dbReference type="Gene3D" id="3.30.540.10">
    <property type="entry name" value="Fructose-1,6-Bisphosphatase, subunit A, domain 1"/>
    <property type="match status" value="1"/>
</dbReference>
<evidence type="ECO:0000256" key="3">
    <source>
        <dbReference type="ARBA" id="ARBA00022842"/>
    </source>
</evidence>
<sequence>MDGGMNAADPALRDALRIAAHAAADAAAPETLARFRCGVAVDDKGGTDARPGFDPVTEGDRAAEAAMRSALAGLRPQDAILGEEEGRSPGTSGLEWVLDPIDGTRGFIAGTPVWGTLVAVCPEGGRPCYGIVDQPWTGERFAGGWGEAALRRQGVERSLRTRKVRALSEATVLTTFPEVGTKAEGAAFARVAERCRLTRYGLDCYAYALVACGTADLVIEAGLARYDIAAPMALVEAAGGIVTAWDGGPAQHGGRVVAAGCRAVHDAVLELLAGAGGPG</sequence>
<dbReference type="GO" id="GO:0046872">
    <property type="term" value="F:metal ion binding"/>
    <property type="evidence" value="ECO:0007669"/>
    <property type="project" value="UniProtKB-KW"/>
</dbReference>
<feature type="binding site" evidence="4">
    <location>
        <position position="83"/>
    </location>
    <ligand>
        <name>Mg(2+)</name>
        <dbReference type="ChEBI" id="CHEBI:18420"/>
        <label>1</label>
        <note>catalytic</note>
    </ligand>
</feature>
<evidence type="ECO:0000313" key="6">
    <source>
        <dbReference type="Proteomes" id="UP000238801"/>
    </source>
</evidence>
<dbReference type="PANTHER" id="PTHR20854">
    <property type="entry name" value="INOSITOL MONOPHOSPHATASE"/>
    <property type="match status" value="1"/>
</dbReference>
<evidence type="ECO:0000256" key="1">
    <source>
        <dbReference type="ARBA" id="ARBA00009759"/>
    </source>
</evidence>
<keyword evidence="2 4" id="KW-0479">Metal-binding</keyword>
<dbReference type="PANTHER" id="PTHR20854:SF4">
    <property type="entry name" value="INOSITOL-1-MONOPHOSPHATASE-RELATED"/>
    <property type="match status" value="1"/>
</dbReference>
<reference evidence="5 6" key="1">
    <citation type="submission" date="2018-03" db="EMBL/GenBank/DDBJ databases">
        <title>Genomic Encyclopedia of Archaeal and Bacterial Type Strains, Phase II (KMG-II): from individual species to whole genera.</title>
        <authorList>
            <person name="Goeker M."/>
        </authorList>
    </citation>
    <scope>NUCLEOTIDE SEQUENCE [LARGE SCALE GENOMIC DNA]</scope>
    <source>
        <strain evidence="5 6">DSM 29318</strain>
    </source>
</reference>
<evidence type="ECO:0000313" key="5">
    <source>
        <dbReference type="EMBL" id="PRY94558.1"/>
    </source>
</evidence>
<dbReference type="OrthoDB" id="9785695at2"/>
<dbReference type="PRINTS" id="PR00377">
    <property type="entry name" value="IMPHPHTASES"/>
</dbReference>
<keyword evidence="6" id="KW-1185">Reference proteome</keyword>
<dbReference type="GO" id="GO:0007165">
    <property type="term" value="P:signal transduction"/>
    <property type="evidence" value="ECO:0007669"/>
    <property type="project" value="TreeGrafter"/>
</dbReference>
<gene>
    <name evidence="5" type="ORF">BCF33_0150</name>
</gene>
<comment type="similarity">
    <text evidence="1">Belongs to the inositol monophosphatase superfamily.</text>
</comment>
<proteinExistence type="inferred from homology"/>
<dbReference type="GO" id="GO:0046854">
    <property type="term" value="P:phosphatidylinositol phosphate biosynthetic process"/>
    <property type="evidence" value="ECO:0007669"/>
    <property type="project" value="InterPro"/>
</dbReference>
<dbReference type="CDD" id="cd01641">
    <property type="entry name" value="Bacterial_IMPase_like_1"/>
    <property type="match status" value="1"/>
</dbReference>
<dbReference type="Gene3D" id="3.40.190.80">
    <property type="match status" value="1"/>
</dbReference>
<evidence type="ECO:0000256" key="2">
    <source>
        <dbReference type="ARBA" id="ARBA00022723"/>
    </source>
</evidence>
<comment type="caution">
    <text evidence="5">The sequence shown here is derived from an EMBL/GenBank/DDBJ whole genome shotgun (WGS) entry which is preliminary data.</text>
</comment>
<dbReference type="EMBL" id="PVTT01000001">
    <property type="protein sequence ID" value="PRY94558.1"/>
    <property type="molecule type" value="Genomic_DNA"/>
</dbReference>
<dbReference type="InterPro" id="IPR020550">
    <property type="entry name" value="Inositol_monophosphatase_CS"/>
</dbReference>
<dbReference type="Proteomes" id="UP000238801">
    <property type="component" value="Unassembled WGS sequence"/>
</dbReference>
<dbReference type="AlphaFoldDB" id="A0A2T0X6I5"/>
<feature type="binding site" evidence="4">
    <location>
        <position position="227"/>
    </location>
    <ligand>
        <name>Mg(2+)</name>
        <dbReference type="ChEBI" id="CHEBI:18420"/>
        <label>1</label>
        <note>catalytic</note>
    </ligand>
</feature>
<protein>
    <submittedName>
        <fullName evidence="5">Histidinol phosphatase-like enzyme (Inositol monophosphatase family)</fullName>
    </submittedName>
</protein>